<proteinExistence type="predicted"/>
<organism evidence="1 2">
    <name type="scientific">Pristionchus fissidentatus</name>
    <dbReference type="NCBI Taxonomy" id="1538716"/>
    <lineage>
        <taxon>Eukaryota</taxon>
        <taxon>Metazoa</taxon>
        <taxon>Ecdysozoa</taxon>
        <taxon>Nematoda</taxon>
        <taxon>Chromadorea</taxon>
        <taxon>Rhabditida</taxon>
        <taxon>Rhabditina</taxon>
        <taxon>Diplogasteromorpha</taxon>
        <taxon>Diplogasteroidea</taxon>
        <taxon>Neodiplogasteridae</taxon>
        <taxon>Pristionchus</taxon>
    </lineage>
</organism>
<name>A0AAV5V137_9BILA</name>
<accession>A0AAV5V137</accession>
<protein>
    <submittedName>
        <fullName evidence="1">Uncharacterized protein</fullName>
    </submittedName>
</protein>
<feature type="non-terminal residue" evidence="1">
    <location>
        <position position="169"/>
    </location>
</feature>
<evidence type="ECO:0000313" key="2">
    <source>
        <dbReference type="Proteomes" id="UP001432322"/>
    </source>
</evidence>
<dbReference type="EMBL" id="BTSY01000001">
    <property type="protein sequence ID" value="GMT12471.1"/>
    <property type="molecule type" value="Genomic_DNA"/>
</dbReference>
<feature type="non-terminal residue" evidence="1">
    <location>
        <position position="1"/>
    </location>
</feature>
<dbReference type="AlphaFoldDB" id="A0AAV5V137"/>
<comment type="caution">
    <text evidence="1">The sequence shown here is derived from an EMBL/GenBank/DDBJ whole genome shotgun (WGS) entry which is preliminary data.</text>
</comment>
<keyword evidence="2" id="KW-1185">Reference proteome</keyword>
<reference evidence="1" key="1">
    <citation type="submission" date="2023-10" db="EMBL/GenBank/DDBJ databases">
        <title>Genome assembly of Pristionchus species.</title>
        <authorList>
            <person name="Yoshida K."/>
            <person name="Sommer R.J."/>
        </authorList>
    </citation>
    <scope>NUCLEOTIDE SEQUENCE</scope>
    <source>
        <strain evidence="1">RS5133</strain>
    </source>
</reference>
<sequence length="169" mass="19415">LQCTVEFLSTHCYTGAVHRLIIDEDAYASIPDDTDVQAPENLRVFCQQMYGHFLANRLQFAQQMGEHIVIMPFPASPPIVLVPLTGESFNDYIRVALEREKNEAHLTREIFRQRWTELTQEITSAARNNKNAQGKGKSIEISYINLLRRELTSLQPVRNSMTVSKRRIP</sequence>
<gene>
    <name evidence="1" type="ORF">PFISCL1PPCAC_3768</name>
</gene>
<evidence type="ECO:0000313" key="1">
    <source>
        <dbReference type="EMBL" id="GMT12471.1"/>
    </source>
</evidence>
<dbReference type="Proteomes" id="UP001432322">
    <property type="component" value="Unassembled WGS sequence"/>
</dbReference>